<dbReference type="Proteomes" id="UP001607303">
    <property type="component" value="Unassembled WGS sequence"/>
</dbReference>
<protein>
    <submittedName>
        <fullName evidence="1">Uncharacterized protein</fullName>
    </submittedName>
</protein>
<organism evidence="1 2">
    <name type="scientific">Vespula maculifrons</name>
    <name type="common">Eastern yellow jacket</name>
    <name type="synonym">Wasp</name>
    <dbReference type="NCBI Taxonomy" id="7453"/>
    <lineage>
        <taxon>Eukaryota</taxon>
        <taxon>Metazoa</taxon>
        <taxon>Ecdysozoa</taxon>
        <taxon>Arthropoda</taxon>
        <taxon>Hexapoda</taxon>
        <taxon>Insecta</taxon>
        <taxon>Pterygota</taxon>
        <taxon>Neoptera</taxon>
        <taxon>Endopterygota</taxon>
        <taxon>Hymenoptera</taxon>
        <taxon>Apocrita</taxon>
        <taxon>Aculeata</taxon>
        <taxon>Vespoidea</taxon>
        <taxon>Vespidae</taxon>
        <taxon>Vespinae</taxon>
        <taxon>Vespula</taxon>
    </lineage>
</organism>
<reference evidence="1 2" key="1">
    <citation type="journal article" date="2024" name="Ann. Entomol. Soc. Am.">
        <title>Genomic analyses of the southern and eastern yellowjacket wasps (Hymenoptera: Vespidae) reveal evolutionary signatures of social life.</title>
        <authorList>
            <person name="Catto M.A."/>
            <person name="Caine P.B."/>
            <person name="Orr S.E."/>
            <person name="Hunt B.G."/>
            <person name="Goodisman M.A.D."/>
        </authorList>
    </citation>
    <scope>NUCLEOTIDE SEQUENCE [LARGE SCALE GENOMIC DNA]</scope>
    <source>
        <strain evidence="1">232</strain>
        <tissue evidence="1">Head and thorax</tissue>
    </source>
</reference>
<proteinExistence type="predicted"/>
<evidence type="ECO:0000313" key="2">
    <source>
        <dbReference type="Proteomes" id="UP001607303"/>
    </source>
</evidence>
<keyword evidence="2" id="KW-1185">Reference proteome</keyword>
<name>A0ABD2CYW9_VESMC</name>
<dbReference type="AlphaFoldDB" id="A0ABD2CYW9"/>
<sequence length="109" mass="12486">MRIRAMQQIKCSISPYYYSVTTLCRGRPRGCLINNPKRCAGYKYRRSADGDEAAGHSFRGCRTSNTRASVKYTKLTEDESSSNSLDVLQRSRTDLYLNCNSKEEQRSTR</sequence>
<gene>
    <name evidence="1" type="ORF">V1477_001427</name>
</gene>
<comment type="caution">
    <text evidence="1">The sequence shown here is derived from an EMBL/GenBank/DDBJ whole genome shotgun (WGS) entry which is preliminary data.</text>
</comment>
<accession>A0ABD2CYW9</accession>
<dbReference type="EMBL" id="JAYRBN010000015">
    <property type="protein sequence ID" value="KAL2750339.1"/>
    <property type="molecule type" value="Genomic_DNA"/>
</dbReference>
<evidence type="ECO:0000313" key="1">
    <source>
        <dbReference type="EMBL" id="KAL2750339.1"/>
    </source>
</evidence>